<feature type="domain" description="Enoyl reductase (ER)" evidence="1">
    <location>
        <begin position="15"/>
        <end position="308"/>
    </location>
</feature>
<name>A0A5B0EJ63_9MICC</name>
<dbReference type="OrthoDB" id="3175656at2"/>
<gene>
    <name evidence="2" type="ORF">FQ154_08465</name>
</gene>
<dbReference type="Gene3D" id="3.90.180.10">
    <property type="entry name" value="Medium-chain alcohol dehydrogenases, catalytic domain"/>
    <property type="match status" value="1"/>
</dbReference>
<dbReference type="Gene3D" id="3.40.50.720">
    <property type="entry name" value="NAD(P)-binding Rossmann-like Domain"/>
    <property type="match status" value="1"/>
</dbReference>
<dbReference type="PANTHER" id="PTHR44013:SF1">
    <property type="entry name" value="ZINC-TYPE ALCOHOL DEHYDROGENASE-LIKE PROTEIN C16A3.02C"/>
    <property type="match status" value="1"/>
</dbReference>
<protein>
    <submittedName>
        <fullName evidence="2">NADP-dependent oxidoreductase</fullName>
    </submittedName>
</protein>
<dbReference type="InterPro" id="IPR013154">
    <property type="entry name" value="ADH-like_N"/>
</dbReference>
<dbReference type="SMART" id="SM00829">
    <property type="entry name" value="PKS_ER"/>
    <property type="match status" value="1"/>
</dbReference>
<dbReference type="GO" id="GO:0016491">
    <property type="term" value="F:oxidoreductase activity"/>
    <property type="evidence" value="ECO:0007669"/>
    <property type="project" value="InterPro"/>
</dbReference>
<dbReference type="InterPro" id="IPR020843">
    <property type="entry name" value="ER"/>
</dbReference>
<dbReference type="Proteomes" id="UP000323856">
    <property type="component" value="Unassembled WGS sequence"/>
</dbReference>
<dbReference type="Pfam" id="PF08240">
    <property type="entry name" value="ADH_N"/>
    <property type="match status" value="1"/>
</dbReference>
<dbReference type="InterPro" id="IPR036291">
    <property type="entry name" value="NAD(P)-bd_dom_sf"/>
</dbReference>
<comment type="caution">
    <text evidence="2">The sequence shown here is derived from an EMBL/GenBank/DDBJ whole genome shotgun (WGS) entry which is preliminary data.</text>
</comment>
<reference evidence="2 3" key="1">
    <citation type="submission" date="2019-07" db="EMBL/GenBank/DDBJ databases">
        <title>Analysis of the biochemical properties, biological activity and biotechnological potential of siderophores and biosurfactants produced by Antarctic psychrotolerant bacteria.</title>
        <authorList>
            <person name="Styczynski M."/>
            <person name="Krucon T."/>
            <person name="Decewicz P."/>
            <person name="Dziewit L."/>
        </authorList>
    </citation>
    <scope>NUCLEOTIDE SEQUENCE [LARGE SCALE GENOMIC DNA]</scope>
    <source>
        <strain evidence="2 3">ANT_H27</strain>
    </source>
</reference>
<dbReference type="InterPro" id="IPR052733">
    <property type="entry name" value="Chloroplast_QOR"/>
</dbReference>
<evidence type="ECO:0000259" key="1">
    <source>
        <dbReference type="SMART" id="SM00829"/>
    </source>
</evidence>
<accession>A0A5B0EJ63</accession>
<dbReference type="AlphaFoldDB" id="A0A5B0EJ63"/>
<dbReference type="SUPFAM" id="SSF51735">
    <property type="entry name" value="NAD(P)-binding Rossmann-fold domains"/>
    <property type="match status" value="1"/>
</dbReference>
<dbReference type="InterPro" id="IPR011032">
    <property type="entry name" value="GroES-like_sf"/>
</dbReference>
<evidence type="ECO:0000313" key="2">
    <source>
        <dbReference type="EMBL" id="KAA0977329.1"/>
    </source>
</evidence>
<dbReference type="Pfam" id="PF13602">
    <property type="entry name" value="ADH_zinc_N_2"/>
    <property type="match status" value="1"/>
</dbReference>
<proteinExistence type="predicted"/>
<evidence type="ECO:0000313" key="3">
    <source>
        <dbReference type="Proteomes" id="UP000323856"/>
    </source>
</evidence>
<dbReference type="CDD" id="cd05289">
    <property type="entry name" value="MDR_like_2"/>
    <property type="match status" value="1"/>
</dbReference>
<organism evidence="2 3">
    <name type="scientific">Paeniglutamicibacter gangotriensis</name>
    <dbReference type="NCBI Taxonomy" id="254787"/>
    <lineage>
        <taxon>Bacteria</taxon>
        <taxon>Bacillati</taxon>
        <taxon>Actinomycetota</taxon>
        <taxon>Actinomycetes</taxon>
        <taxon>Micrococcales</taxon>
        <taxon>Micrococcaceae</taxon>
        <taxon>Paeniglutamicibacter</taxon>
    </lineage>
</organism>
<dbReference type="PANTHER" id="PTHR44013">
    <property type="entry name" value="ZINC-TYPE ALCOHOL DEHYDROGENASE-LIKE PROTEIN C16A3.02C"/>
    <property type="match status" value="1"/>
</dbReference>
<sequence length="313" mass="32341">MNEQTMKAMAYASYGGVEKLEQLELPLPKVGPGTVRIKIKAAGVNPVDWKVMAGYLDPIMAVDFPAVPGWDVAGVVDAVGFDTPEFNIGDEVHAYGRRDTVGIGSFAEYLTLPAGAVAHKPTQLSFEEAAALPLTGGTALRALDALQLAPGQSLLIHNGAGGVGQAAIQIAHQAGVRVLATASEKNHDLLAGLGAEPLTYGTGLVAAVRALVPEGVDAVADFHGEALEDTLAVLKESGKHVSIADGSVGEHGGRYIWVRPDGRELARLNELVEAGTLGVHVVSSYPMQEAAAAITESMGGHAGGKIVLTGFTD</sequence>
<dbReference type="SUPFAM" id="SSF50129">
    <property type="entry name" value="GroES-like"/>
    <property type="match status" value="1"/>
</dbReference>
<dbReference type="EMBL" id="VOBL01000007">
    <property type="protein sequence ID" value="KAA0977329.1"/>
    <property type="molecule type" value="Genomic_DNA"/>
</dbReference>
<dbReference type="RefSeq" id="WP_149619374.1">
    <property type="nucleotide sequence ID" value="NZ_VOBL01000007.1"/>
</dbReference>